<dbReference type="EMBL" id="VFQE01000003">
    <property type="protein sequence ID" value="TQN35698.1"/>
    <property type="molecule type" value="Genomic_DNA"/>
</dbReference>
<dbReference type="PANTHER" id="PTHR42796:SF7">
    <property type="entry name" value="2-DEHYDRO-3-DEOXY-D-ARABINONATE DEHYDRATASE"/>
    <property type="match status" value="1"/>
</dbReference>
<dbReference type="OrthoDB" id="2273115at2"/>
<reference evidence="4 5" key="1">
    <citation type="submission" date="2019-06" db="EMBL/GenBank/DDBJ databases">
        <title>Sequencing the genomes of 1000 actinobacteria strains.</title>
        <authorList>
            <person name="Klenk H.-P."/>
        </authorList>
    </citation>
    <scope>NUCLEOTIDE SEQUENCE [LARGE SCALE GENOMIC DNA]</scope>
    <source>
        <strain evidence="4 5">DSM 46837</strain>
    </source>
</reference>
<proteinExistence type="inferred from homology"/>
<dbReference type="Proteomes" id="UP000319865">
    <property type="component" value="Unassembled WGS sequence"/>
</dbReference>
<dbReference type="InterPro" id="IPR011234">
    <property type="entry name" value="Fumarylacetoacetase-like_C"/>
</dbReference>
<comment type="similarity">
    <text evidence="1">Belongs to the FAH family.</text>
</comment>
<dbReference type="Pfam" id="PF01557">
    <property type="entry name" value="FAA_hydrolase"/>
    <property type="match status" value="1"/>
</dbReference>
<keyword evidence="5" id="KW-1185">Reference proteome</keyword>
<dbReference type="GO" id="GO:0044281">
    <property type="term" value="P:small molecule metabolic process"/>
    <property type="evidence" value="ECO:0007669"/>
    <property type="project" value="UniProtKB-ARBA"/>
</dbReference>
<gene>
    <name evidence="4" type="ORF">FHU33_4927</name>
</gene>
<evidence type="ECO:0000259" key="3">
    <source>
        <dbReference type="Pfam" id="PF01557"/>
    </source>
</evidence>
<dbReference type="PANTHER" id="PTHR42796">
    <property type="entry name" value="FUMARYLACETOACETATE HYDROLASE DOMAIN-CONTAINING PROTEIN 2A-RELATED"/>
    <property type="match status" value="1"/>
</dbReference>
<dbReference type="Gene3D" id="3.90.850.10">
    <property type="entry name" value="Fumarylacetoacetase-like, C-terminal domain"/>
    <property type="match status" value="1"/>
</dbReference>
<dbReference type="InterPro" id="IPR036663">
    <property type="entry name" value="Fumarylacetoacetase_C_sf"/>
</dbReference>
<comment type="caution">
    <text evidence="4">The sequence shown here is derived from an EMBL/GenBank/DDBJ whole genome shotgun (WGS) entry which is preliminary data.</text>
</comment>
<dbReference type="RefSeq" id="WP_142028189.1">
    <property type="nucleotide sequence ID" value="NZ_VFQE01000003.1"/>
</dbReference>
<accession>A0A543NV57</accession>
<dbReference type="InterPro" id="IPR051121">
    <property type="entry name" value="FAH"/>
</dbReference>
<sequence length="299" mass="31441">MTHVVRYEDDGGIHVGVLVDGQVRPVPEVAALSGLLALGLAEARTLVERAAGEPAVPVGDVRLLPPVDGLTEVWASGVTYERSMDARVEESQTQDVYSRVYAAERPELFFKSVAWRVVTDGDPIAVRPDSAVTVPEPELAAVVTATHEVFGYTVCDDVSSRDIEGENPLYLPQAKVYAGSCALATGIRPAWEVPDAAALGISVRVTRSGATVFEGSTSTARMRRSVSDLVSHLVRAQDFPAGAVLSTGTGIVPDLDFTLLDGDVVQVIVDEVGSLTNPVGTLDAARALSALRVPAGAGR</sequence>
<evidence type="ECO:0000256" key="1">
    <source>
        <dbReference type="ARBA" id="ARBA00010211"/>
    </source>
</evidence>
<dbReference type="SUPFAM" id="SSF56529">
    <property type="entry name" value="FAH"/>
    <property type="match status" value="1"/>
</dbReference>
<dbReference type="GO" id="GO:0046872">
    <property type="term" value="F:metal ion binding"/>
    <property type="evidence" value="ECO:0007669"/>
    <property type="project" value="UniProtKB-KW"/>
</dbReference>
<evidence type="ECO:0000313" key="5">
    <source>
        <dbReference type="Proteomes" id="UP000319865"/>
    </source>
</evidence>
<dbReference type="AlphaFoldDB" id="A0A543NV57"/>
<evidence type="ECO:0000256" key="2">
    <source>
        <dbReference type="ARBA" id="ARBA00022723"/>
    </source>
</evidence>
<name>A0A543NV57_9ACTN</name>
<organism evidence="4 5">
    <name type="scientific">Blastococcus colisei</name>
    <dbReference type="NCBI Taxonomy" id="1564162"/>
    <lineage>
        <taxon>Bacteria</taxon>
        <taxon>Bacillati</taxon>
        <taxon>Actinomycetota</taxon>
        <taxon>Actinomycetes</taxon>
        <taxon>Geodermatophilales</taxon>
        <taxon>Geodermatophilaceae</taxon>
        <taxon>Blastococcus</taxon>
    </lineage>
</organism>
<protein>
    <submittedName>
        <fullName evidence="4">2-dehydro-3-deoxy-D-arabinonate dehydratase</fullName>
    </submittedName>
</protein>
<feature type="domain" description="Fumarylacetoacetase-like C-terminal" evidence="3">
    <location>
        <begin position="86"/>
        <end position="279"/>
    </location>
</feature>
<dbReference type="GO" id="GO:0003824">
    <property type="term" value="F:catalytic activity"/>
    <property type="evidence" value="ECO:0007669"/>
    <property type="project" value="InterPro"/>
</dbReference>
<evidence type="ECO:0000313" key="4">
    <source>
        <dbReference type="EMBL" id="TQN35698.1"/>
    </source>
</evidence>
<keyword evidence="2" id="KW-0479">Metal-binding</keyword>